<dbReference type="Pfam" id="PF02463">
    <property type="entry name" value="SMC_N"/>
    <property type="match status" value="1"/>
</dbReference>
<dbReference type="InterPro" id="IPR003395">
    <property type="entry name" value="RecF/RecN/SMC_N"/>
</dbReference>
<dbReference type="GO" id="GO:0006302">
    <property type="term" value="P:double-strand break repair"/>
    <property type="evidence" value="ECO:0007669"/>
    <property type="project" value="TreeGrafter"/>
</dbReference>
<proteinExistence type="predicted"/>
<protein>
    <submittedName>
        <fullName evidence="3">Sorangium cellulosum 'So ce 56' complete genome</fullName>
    </submittedName>
</protein>
<dbReference type="InterPro" id="IPR014555">
    <property type="entry name" value="RecF-like"/>
</dbReference>
<evidence type="ECO:0000259" key="1">
    <source>
        <dbReference type="Pfam" id="PF02463"/>
    </source>
</evidence>
<feature type="domain" description="ATPase AAA-type core" evidence="2">
    <location>
        <begin position="246"/>
        <end position="319"/>
    </location>
</feature>
<dbReference type="HOGENOM" id="CLU_035814_3_1_7"/>
<accession>A9FNV2</accession>
<dbReference type="InterPro" id="IPR003959">
    <property type="entry name" value="ATPase_AAA_core"/>
</dbReference>
<dbReference type="KEGG" id="scl:sce8290"/>
<dbReference type="RefSeq" id="WP_012240899.1">
    <property type="nucleotide sequence ID" value="NC_010162.1"/>
</dbReference>
<dbReference type="GO" id="GO:0016887">
    <property type="term" value="F:ATP hydrolysis activity"/>
    <property type="evidence" value="ECO:0007669"/>
    <property type="project" value="InterPro"/>
</dbReference>
<evidence type="ECO:0000259" key="2">
    <source>
        <dbReference type="Pfam" id="PF13304"/>
    </source>
</evidence>
<dbReference type="GO" id="GO:0005524">
    <property type="term" value="F:ATP binding"/>
    <property type="evidence" value="ECO:0007669"/>
    <property type="project" value="InterPro"/>
</dbReference>
<evidence type="ECO:0000313" key="3">
    <source>
        <dbReference type="EMBL" id="CAN98460.1"/>
    </source>
</evidence>
<dbReference type="GO" id="GO:0000731">
    <property type="term" value="P:DNA synthesis involved in DNA repair"/>
    <property type="evidence" value="ECO:0007669"/>
    <property type="project" value="TreeGrafter"/>
</dbReference>
<dbReference type="InterPro" id="IPR027417">
    <property type="entry name" value="P-loop_NTPase"/>
</dbReference>
<dbReference type="STRING" id="448385.sce8290"/>
<dbReference type="Pfam" id="PF13304">
    <property type="entry name" value="AAA_21"/>
    <property type="match status" value="1"/>
</dbReference>
<gene>
    <name evidence="3" type="ordered locus">sce8290</name>
</gene>
<dbReference type="eggNOG" id="COG4637">
    <property type="taxonomic scope" value="Bacteria"/>
</dbReference>
<reference evidence="3 4" key="1">
    <citation type="journal article" date="2007" name="Nat. Biotechnol.">
        <title>Complete genome sequence of the myxobacterium Sorangium cellulosum.</title>
        <authorList>
            <person name="Schneiker S."/>
            <person name="Perlova O."/>
            <person name="Kaiser O."/>
            <person name="Gerth K."/>
            <person name="Alici A."/>
            <person name="Altmeyer M.O."/>
            <person name="Bartels D."/>
            <person name="Bekel T."/>
            <person name="Beyer S."/>
            <person name="Bode E."/>
            <person name="Bode H.B."/>
            <person name="Bolten C.J."/>
            <person name="Choudhuri J.V."/>
            <person name="Doss S."/>
            <person name="Elnakady Y.A."/>
            <person name="Frank B."/>
            <person name="Gaigalat L."/>
            <person name="Goesmann A."/>
            <person name="Groeger C."/>
            <person name="Gross F."/>
            <person name="Jelsbak L."/>
            <person name="Jelsbak L."/>
            <person name="Kalinowski J."/>
            <person name="Kegler C."/>
            <person name="Knauber T."/>
            <person name="Konietzny S."/>
            <person name="Kopp M."/>
            <person name="Krause L."/>
            <person name="Krug D."/>
            <person name="Linke B."/>
            <person name="Mahmud T."/>
            <person name="Martinez-Arias R."/>
            <person name="McHardy A.C."/>
            <person name="Merai M."/>
            <person name="Meyer F."/>
            <person name="Mormann S."/>
            <person name="Munoz-Dorado J."/>
            <person name="Perez J."/>
            <person name="Pradella S."/>
            <person name="Rachid S."/>
            <person name="Raddatz G."/>
            <person name="Rosenau F."/>
            <person name="Rueckert C."/>
            <person name="Sasse F."/>
            <person name="Scharfe M."/>
            <person name="Schuster S.C."/>
            <person name="Suen G."/>
            <person name="Treuner-Lange A."/>
            <person name="Velicer G.J."/>
            <person name="Vorholter F.-J."/>
            <person name="Weissman K.J."/>
            <person name="Welch R.D."/>
            <person name="Wenzel S.C."/>
            <person name="Whitworth D.E."/>
            <person name="Wilhelm S."/>
            <person name="Wittmann C."/>
            <person name="Bloecker H."/>
            <person name="Puehler A."/>
            <person name="Mueller R."/>
        </authorList>
    </citation>
    <scope>NUCLEOTIDE SEQUENCE [LARGE SCALE GENOMIC DNA]</scope>
    <source>
        <strain evidence="4">So ce56</strain>
    </source>
</reference>
<dbReference type="Gene3D" id="3.40.50.300">
    <property type="entry name" value="P-loop containing nucleotide triphosphate hydrolases"/>
    <property type="match status" value="2"/>
</dbReference>
<sequence length="375" mass="41182">MINHLTVSNYRSLGENVRIHFGKLTVLVGPNGSGKSNVMDALRFVADAMHMGLSGAITMRHGIGAVRRWSGGHPFNVVLRVGLTLPSGHAEYGFELTGSSAEEYEVKSEDAEVIRCDERFRFRVSGGKWQDGPEGLRPPLDKKNLALQLIGGDERFEELVHALQNIAVYAIFPDTLRAPQKYSPSKPMSRHGDNWVSVLKDQPAATWKPELIAALHKLTGDTLDIKVAQAASYLVVQFQHVSPNKKPKWFDATQESDGTLRVAGIITALLQEPSVPVIGVEEPELTVHPGAIPLLYDHLKQATKRSQVIVTTHSPELLDLVDPEAVRVVMRAEGETVVAPMRASQREVVKSGLMTLGEVMRMEGLQQELPFAAAE</sequence>
<dbReference type="PANTHER" id="PTHR32182:SF25">
    <property type="entry name" value="SLR1056 PROTEIN"/>
    <property type="match status" value="1"/>
</dbReference>
<dbReference type="EMBL" id="AM746676">
    <property type="protein sequence ID" value="CAN98460.1"/>
    <property type="molecule type" value="Genomic_DNA"/>
</dbReference>
<dbReference type="AlphaFoldDB" id="A9FNV2"/>
<name>A9FNV2_SORC5</name>
<feature type="domain" description="RecF/RecN/SMC N-terminal" evidence="1">
    <location>
        <begin position="1"/>
        <end position="46"/>
    </location>
</feature>
<keyword evidence="4" id="KW-1185">Reference proteome</keyword>
<dbReference type="OrthoDB" id="127554at2"/>
<organism evidence="3 4">
    <name type="scientific">Sorangium cellulosum (strain So ce56)</name>
    <name type="common">Polyangium cellulosum (strain So ce56)</name>
    <dbReference type="NCBI Taxonomy" id="448385"/>
    <lineage>
        <taxon>Bacteria</taxon>
        <taxon>Pseudomonadati</taxon>
        <taxon>Myxococcota</taxon>
        <taxon>Polyangia</taxon>
        <taxon>Polyangiales</taxon>
        <taxon>Polyangiaceae</taxon>
        <taxon>Sorangium</taxon>
    </lineage>
</organism>
<dbReference type="PIRSF" id="PIRSF029347">
    <property type="entry name" value="RecF"/>
    <property type="match status" value="1"/>
</dbReference>
<dbReference type="PANTHER" id="PTHR32182">
    <property type="entry name" value="DNA REPLICATION AND REPAIR PROTEIN RECF"/>
    <property type="match status" value="1"/>
</dbReference>
<dbReference type="Proteomes" id="UP000002139">
    <property type="component" value="Chromosome"/>
</dbReference>
<dbReference type="BioCyc" id="SCEL448385:SCE_RS42475-MONOMER"/>
<dbReference type="SUPFAM" id="SSF52540">
    <property type="entry name" value="P-loop containing nucleoside triphosphate hydrolases"/>
    <property type="match status" value="1"/>
</dbReference>
<evidence type="ECO:0000313" key="4">
    <source>
        <dbReference type="Proteomes" id="UP000002139"/>
    </source>
</evidence>